<keyword evidence="2" id="KW-0813">Transport</keyword>
<dbReference type="PANTHER" id="PTHR42711:SF17">
    <property type="entry name" value="ABC TRANSPORTER ATP-BINDING PROTEIN"/>
    <property type="match status" value="1"/>
</dbReference>
<organism evidence="7 8">
    <name type="scientific">Microbispora oryzae</name>
    <dbReference type="NCBI Taxonomy" id="2806554"/>
    <lineage>
        <taxon>Bacteria</taxon>
        <taxon>Bacillati</taxon>
        <taxon>Actinomycetota</taxon>
        <taxon>Actinomycetes</taxon>
        <taxon>Streptosporangiales</taxon>
        <taxon>Streptosporangiaceae</taxon>
        <taxon>Microbispora</taxon>
    </lineage>
</organism>
<protein>
    <submittedName>
        <fullName evidence="7">ABC transporter ATP-binding protein</fullName>
    </submittedName>
</protein>
<dbReference type="InterPro" id="IPR003593">
    <property type="entry name" value="AAA+_ATPase"/>
</dbReference>
<dbReference type="EMBL" id="JAFCNB010000010">
    <property type="protein sequence ID" value="MBP2706096.1"/>
    <property type="molecule type" value="Genomic_DNA"/>
</dbReference>
<evidence type="ECO:0000256" key="5">
    <source>
        <dbReference type="ARBA" id="ARBA00023251"/>
    </source>
</evidence>
<evidence type="ECO:0000256" key="4">
    <source>
        <dbReference type="ARBA" id="ARBA00022840"/>
    </source>
</evidence>
<dbReference type="CDD" id="cd03230">
    <property type="entry name" value="ABC_DR_subfamily_A"/>
    <property type="match status" value="1"/>
</dbReference>
<dbReference type="InterPro" id="IPR050763">
    <property type="entry name" value="ABC_transporter_ATP-binding"/>
</dbReference>
<evidence type="ECO:0000259" key="6">
    <source>
        <dbReference type="PROSITE" id="PS50893"/>
    </source>
</evidence>
<evidence type="ECO:0000256" key="3">
    <source>
        <dbReference type="ARBA" id="ARBA00022741"/>
    </source>
</evidence>
<keyword evidence="5" id="KW-0046">Antibiotic resistance</keyword>
<dbReference type="Proteomes" id="UP000674234">
    <property type="component" value="Unassembled WGS sequence"/>
</dbReference>
<dbReference type="InterPro" id="IPR017871">
    <property type="entry name" value="ABC_transporter-like_CS"/>
</dbReference>
<dbReference type="PANTHER" id="PTHR42711">
    <property type="entry name" value="ABC TRANSPORTER ATP-BINDING PROTEIN"/>
    <property type="match status" value="1"/>
</dbReference>
<proteinExistence type="predicted"/>
<dbReference type="Pfam" id="PF00005">
    <property type="entry name" value="ABC_tran"/>
    <property type="match status" value="1"/>
</dbReference>
<reference evidence="7" key="1">
    <citation type="submission" date="2021-02" db="EMBL/GenBank/DDBJ databases">
        <title>Draft genome sequence of Microbispora sp. RL4-1S isolated from rice leaves in Thailand.</title>
        <authorList>
            <person name="Muangham S."/>
            <person name="Duangmal K."/>
        </authorList>
    </citation>
    <scope>NUCLEOTIDE SEQUENCE</scope>
    <source>
        <strain evidence="7">RL4-1S</strain>
    </source>
</reference>
<keyword evidence="3" id="KW-0547">Nucleotide-binding</keyword>
<dbReference type="InterPro" id="IPR027417">
    <property type="entry name" value="P-loop_NTPase"/>
</dbReference>
<keyword evidence="8" id="KW-1185">Reference proteome</keyword>
<evidence type="ECO:0000256" key="1">
    <source>
        <dbReference type="ARBA" id="ARBA00004202"/>
    </source>
</evidence>
<evidence type="ECO:0000256" key="2">
    <source>
        <dbReference type="ARBA" id="ARBA00022448"/>
    </source>
</evidence>
<accession>A0A940WIE9</accession>
<dbReference type="PROSITE" id="PS00211">
    <property type="entry name" value="ABC_TRANSPORTER_1"/>
    <property type="match status" value="1"/>
</dbReference>
<dbReference type="AlphaFoldDB" id="A0A940WIE9"/>
<comment type="caution">
    <text evidence="7">The sequence shown here is derived from an EMBL/GenBank/DDBJ whole genome shotgun (WGS) entry which is preliminary data.</text>
</comment>
<evidence type="ECO:0000313" key="8">
    <source>
        <dbReference type="Proteomes" id="UP000674234"/>
    </source>
</evidence>
<dbReference type="GO" id="GO:0016887">
    <property type="term" value="F:ATP hydrolysis activity"/>
    <property type="evidence" value="ECO:0007669"/>
    <property type="project" value="InterPro"/>
</dbReference>
<gene>
    <name evidence="7" type="ORF">JOL79_20005</name>
</gene>
<comment type="subcellular location">
    <subcellularLocation>
        <location evidence="1">Cell membrane</location>
        <topology evidence="1">Peripheral membrane protein</topology>
    </subcellularLocation>
</comment>
<dbReference type="Gene3D" id="3.40.50.300">
    <property type="entry name" value="P-loop containing nucleotide triphosphate hydrolases"/>
    <property type="match status" value="1"/>
</dbReference>
<dbReference type="RefSeq" id="WP_210157360.1">
    <property type="nucleotide sequence ID" value="NZ_JAFCNB010000010.1"/>
</dbReference>
<feature type="domain" description="ABC transporter" evidence="6">
    <location>
        <begin position="9"/>
        <end position="229"/>
    </location>
</feature>
<keyword evidence="4 7" id="KW-0067">ATP-binding</keyword>
<name>A0A940WIE9_9ACTN</name>
<dbReference type="SMART" id="SM00382">
    <property type="entry name" value="AAA"/>
    <property type="match status" value="1"/>
</dbReference>
<dbReference type="InterPro" id="IPR003439">
    <property type="entry name" value="ABC_transporter-like_ATP-bd"/>
</dbReference>
<dbReference type="GO" id="GO:0046677">
    <property type="term" value="P:response to antibiotic"/>
    <property type="evidence" value="ECO:0007669"/>
    <property type="project" value="UniProtKB-KW"/>
</dbReference>
<dbReference type="GO" id="GO:0005524">
    <property type="term" value="F:ATP binding"/>
    <property type="evidence" value="ECO:0007669"/>
    <property type="project" value="UniProtKB-KW"/>
</dbReference>
<dbReference type="PROSITE" id="PS50893">
    <property type="entry name" value="ABC_TRANSPORTER_2"/>
    <property type="match status" value="1"/>
</dbReference>
<sequence>MENTTSAAVSFQGVSKRYGRVQALDEITFQISRGESVALLGPNGAGKSTAVDLMLGLSRADRGRIAVLGTTPAKAVAAGQVGAMLQSGGLPADATVGDIVSLAVQLYGGRRRTAEVLELTGLTELARRKGDALSGGQAQRVRFAVAMAGQPELLFLDEPTVAMDPLTRRDFWSAVRATGITTVFATHHLDEADAFADRVIVLANGSVAADGSPSTIKSMIGGRTVRCVLAAPDPAVLLALPGVHDVSVLGRDVTLHTDDADGTVAALYGSIGGVRDLQVSGADLEEALIFLTSEGKAA</sequence>
<evidence type="ECO:0000313" key="7">
    <source>
        <dbReference type="EMBL" id="MBP2706096.1"/>
    </source>
</evidence>
<dbReference type="SUPFAM" id="SSF52540">
    <property type="entry name" value="P-loop containing nucleoside triphosphate hydrolases"/>
    <property type="match status" value="1"/>
</dbReference>
<dbReference type="GO" id="GO:0005886">
    <property type="term" value="C:plasma membrane"/>
    <property type="evidence" value="ECO:0007669"/>
    <property type="project" value="UniProtKB-SubCell"/>
</dbReference>